<dbReference type="RefSeq" id="WP_156005568.1">
    <property type="nucleotide sequence ID" value="NZ_CP045483.1"/>
</dbReference>
<dbReference type="GeneID" id="42798095"/>
<protein>
    <submittedName>
        <fullName evidence="2">PadR family transcriptional regulator</fullName>
    </submittedName>
</protein>
<dbReference type="InterPro" id="IPR036388">
    <property type="entry name" value="WH-like_DNA-bd_sf"/>
</dbReference>
<dbReference type="SUPFAM" id="SSF46785">
    <property type="entry name" value="Winged helix' DNA-binding domain"/>
    <property type="match status" value="1"/>
</dbReference>
<dbReference type="Gene3D" id="1.10.10.10">
    <property type="entry name" value="Winged helix-like DNA-binding domain superfamily/Winged helix DNA-binding domain"/>
    <property type="match status" value="1"/>
</dbReference>
<dbReference type="InterPro" id="IPR036390">
    <property type="entry name" value="WH_DNA-bd_sf"/>
</dbReference>
<dbReference type="Pfam" id="PF03551">
    <property type="entry name" value="PadR"/>
    <property type="match status" value="1"/>
</dbReference>
<feature type="domain" description="Transcription regulator PadR N-terminal" evidence="1">
    <location>
        <begin position="11"/>
        <end position="80"/>
    </location>
</feature>
<dbReference type="AlphaFoldDB" id="A0A650CN66"/>
<keyword evidence="3" id="KW-1185">Reference proteome</keyword>
<dbReference type="Proteomes" id="UP000423396">
    <property type="component" value="Chromosome"/>
</dbReference>
<organism evidence="2 3">
    <name type="scientific">Stygiolobus azoricus</name>
    <dbReference type="NCBI Taxonomy" id="41675"/>
    <lineage>
        <taxon>Archaea</taxon>
        <taxon>Thermoproteota</taxon>
        <taxon>Thermoprotei</taxon>
        <taxon>Sulfolobales</taxon>
        <taxon>Sulfolobaceae</taxon>
        <taxon>Stygiolobus</taxon>
    </lineage>
</organism>
<dbReference type="KEGG" id="sazo:D1868_03450"/>
<dbReference type="InterPro" id="IPR005149">
    <property type="entry name" value="Tscrpt_reg_PadR_N"/>
</dbReference>
<dbReference type="OrthoDB" id="56053at2157"/>
<evidence type="ECO:0000259" key="1">
    <source>
        <dbReference type="Pfam" id="PF03551"/>
    </source>
</evidence>
<evidence type="ECO:0000313" key="2">
    <source>
        <dbReference type="EMBL" id="QGR19125.1"/>
    </source>
</evidence>
<proteinExistence type="predicted"/>
<evidence type="ECO:0000313" key="3">
    <source>
        <dbReference type="Proteomes" id="UP000423396"/>
    </source>
</evidence>
<gene>
    <name evidence="2" type="ORF">D1868_03450</name>
</gene>
<name>A0A650CN66_9CREN</name>
<sequence length="127" mass="14417">MRRKRRLQHIILSILSNKGAMTGAQIMREIEKITQGFWKPSPGAIYPTLDKLLEEGYVSIAKVEGTQKFYQITEAGKALLSPKHHLETVIEEVLSDLRFILENKGELDVELKEKLKKGLKEAISSLD</sequence>
<reference evidence="2 3" key="1">
    <citation type="submission" date="2019-10" db="EMBL/GenBank/DDBJ databases">
        <title>Genome Sequences from Six Type Strain Members of the Archaeal Family Sulfolobaceae: Acidianus ambivalens, Acidianus infernus, Metallosphaera prunae, Stygiolobus azoricus, Sulfolobus metallicus, and Sulfurisphaera ohwakuensis.</title>
        <authorList>
            <person name="Counts J.A."/>
            <person name="Kelly R.M."/>
        </authorList>
    </citation>
    <scope>NUCLEOTIDE SEQUENCE [LARGE SCALE GENOMIC DNA]</scope>
    <source>
        <strain evidence="2 3">FC6</strain>
    </source>
</reference>
<dbReference type="EMBL" id="CP045483">
    <property type="protein sequence ID" value="QGR19125.1"/>
    <property type="molecule type" value="Genomic_DNA"/>
</dbReference>
<accession>A0A650CN66</accession>
<dbReference type="PANTHER" id="PTHR43252:SF5">
    <property type="entry name" value="TRANSCRIPTIONAL REGULATOR, PADR-LIKE FAMILY"/>
    <property type="match status" value="1"/>
</dbReference>
<dbReference type="PANTHER" id="PTHR43252">
    <property type="entry name" value="TRANSCRIPTIONAL REGULATOR YQJI"/>
    <property type="match status" value="1"/>
</dbReference>